<accession>A0A2J5HI87</accession>
<reference evidence="3" key="1">
    <citation type="submission" date="2017-12" db="EMBL/GenBank/DDBJ databases">
        <authorList>
            <consortium name="DOE Joint Genome Institute"/>
            <person name="Mondo S.J."/>
            <person name="Kjaerbolling I."/>
            <person name="Vesth T.C."/>
            <person name="Frisvad J.C."/>
            <person name="Nybo J.L."/>
            <person name="Theobald S."/>
            <person name="Kuo A."/>
            <person name="Bowyer P."/>
            <person name="Matsuda Y."/>
            <person name="Lyhne E.K."/>
            <person name="Kogle M.E."/>
            <person name="Clum A."/>
            <person name="Lipzen A."/>
            <person name="Salamov A."/>
            <person name="Ngan C.Y."/>
            <person name="Daum C."/>
            <person name="Chiniquy J."/>
            <person name="Barry K."/>
            <person name="LaButti K."/>
            <person name="Haridas S."/>
            <person name="Simmons B.A."/>
            <person name="Magnuson J.K."/>
            <person name="Mortensen U.H."/>
            <person name="Larsen T.O."/>
            <person name="Grigoriev I.V."/>
            <person name="Baker S.E."/>
            <person name="Andersen M.R."/>
            <person name="Nordberg H.P."/>
            <person name="Cantor M.N."/>
            <person name="Hua S.X."/>
        </authorList>
    </citation>
    <scope>NUCLEOTIDE SEQUENCE [LARGE SCALE GENOMIC DNA]</scope>
    <source>
        <strain evidence="3">IBT 19404</strain>
    </source>
</reference>
<feature type="signal peptide" evidence="1">
    <location>
        <begin position="1"/>
        <end position="25"/>
    </location>
</feature>
<feature type="chain" id="PRO_5014468464" evidence="1">
    <location>
        <begin position="26"/>
        <end position="110"/>
    </location>
</feature>
<gene>
    <name evidence="2" type="ORF">BDW42DRAFT_196997</name>
</gene>
<sequence length="110" mass="11830">MVNSKFVLSLALASMAMATAGDASASSETDCYNEWKECWYNKSNKGPACDAAYDYCSEHSTGMSAVRRDDGDAATKCEKALNECRTKPGAIQAVCTAEHKDCLKDDGDNI</sequence>
<evidence type="ECO:0000256" key="1">
    <source>
        <dbReference type="SAM" id="SignalP"/>
    </source>
</evidence>
<evidence type="ECO:0000313" key="3">
    <source>
        <dbReference type="Proteomes" id="UP000235023"/>
    </source>
</evidence>
<dbReference type="Proteomes" id="UP000235023">
    <property type="component" value="Unassembled WGS sequence"/>
</dbReference>
<dbReference type="AlphaFoldDB" id="A0A2J5HI87"/>
<protein>
    <submittedName>
        <fullName evidence="2">Uncharacterized protein</fullName>
    </submittedName>
</protein>
<evidence type="ECO:0000313" key="2">
    <source>
        <dbReference type="EMBL" id="PLN76748.1"/>
    </source>
</evidence>
<keyword evidence="1" id="KW-0732">Signal</keyword>
<dbReference type="EMBL" id="KZ559611">
    <property type="protein sequence ID" value="PLN76748.1"/>
    <property type="molecule type" value="Genomic_DNA"/>
</dbReference>
<organism evidence="2 3">
    <name type="scientific">Aspergillus taichungensis</name>
    <dbReference type="NCBI Taxonomy" id="482145"/>
    <lineage>
        <taxon>Eukaryota</taxon>
        <taxon>Fungi</taxon>
        <taxon>Dikarya</taxon>
        <taxon>Ascomycota</taxon>
        <taxon>Pezizomycotina</taxon>
        <taxon>Eurotiomycetes</taxon>
        <taxon>Eurotiomycetidae</taxon>
        <taxon>Eurotiales</taxon>
        <taxon>Aspergillaceae</taxon>
        <taxon>Aspergillus</taxon>
        <taxon>Aspergillus subgen. Circumdati</taxon>
    </lineage>
</organism>
<proteinExistence type="predicted"/>
<keyword evidence="3" id="KW-1185">Reference proteome</keyword>
<name>A0A2J5HI87_9EURO</name>
<dbReference type="OrthoDB" id="3836772at2759"/>